<dbReference type="EMBL" id="JAGFBS010000045">
    <property type="protein sequence ID" value="KAG6370704.1"/>
    <property type="molecule type" value="Genomic_DNA"/>
</dbReference>
<dbReference type="GO" id="GO:0006508">
    <property type="term" value="P:proteolysis"/>
    <property type="evidence" value="ECO:0007669"/>
    <property type="project" value="UniProtKB-KW"/>
</dbReference>
<keyword evidence="2" id="KW-0645">Protease</keyword>
<comment type="caution">
    <text evidence="9">The sequence shown here is derived from an EMBL/GenBank/DDBJ whole genome shotgun (WGS) entry which is preliminary data.</text>
</comment>
<evidence type="ECO:0000313" key="10">
    <source>
        <dbReference type="Proteomes" id="UP000683000"/>
    </source>
</evidence>
<dbReference type="InterPro" id="IPR036590">
    <property type="entry name" value="SRAP-like"/>
</dbReference>
<dbReference type="AlphaFoldDB" id="A0A8I2YET0"/>
<dbReference type="GO" id="GO:0008233">
    <property type="term" value="F:peptidase activity"/>
    <property type="evidence" value="ECO:0007669"/>
    <property type="project" value="UniProtKB-KW"/>
</dbReference>
<keyword evidence="10" id="KW-1185">Reference proteome</keyword>
<keyword evidence="4" id="KW-0378">Hydrolase</keyword>
<keyword evidence="3" id="KW-0227">DNA damage</keyword>
<reference evidence="9" key="1">
    <citation type="submission" date="2021-03" db="EMBL/GenBank/DDBJ databases">
        <title>Evolutionary innovations through gain and loss of genes in the ectomycorrhizal Boletales.</title>
        <authorList>
            <person name="Wu G."/>
            <person name="Miyauchi S."/>
            <person name="Morin E."/>
            <person name="Yang Z.-L."/>
            <person name="Xu J."/>
            <person name="Martin F.M."/>
        </authorList>
    </citation>
    <scope>NUCLEOTIDE SEQUENCE</scope>
    <source>
        <strain evidence="9">BR01</strain>
    </source>
</reference>
<feature type="compositionally biased region" description="Polar residues" evidence="8">
    <location>
        <begin position="279"/>
        <end position="289"/>
    </location>
</feature>
<evidence type="ECO:0008006" key="11">
    <source>
        <dbReference type="Google" id="ProtNLM"/>
    </source>
</evidence>
<feature type="region of interest" description="Disordered" evidence="8">
    <location>
        <begin position="263"/>
        <end position="305"/>
    </location>
</feature>
<organism evidence="9 10">
    <name type="scientific">Boletus reticuloceps</name>
    <dbReference type="NCBI Taxonomy" id="495285"/>
    <lineage>
        <taxon>Eukaryota</taxon>
        <taxon>Fungi</taxon>
        <taxon>Dikarya</taxon>
        <taxon>Basidiomycota</taxon>
        <taxon>Agaricomycotina</taxon>
        <taxon>Agaricomycetes</taxon>
        <taxon>Agaricomycetidae</taxon>
        <taxon>Boletales</taxon>
        <taxon>Boletineae</taxon>
        <taxon>Boletaceae</taxon>
        <taxon>Boletoideae</taxon>
        <taxon>Boletus</taxon>
    </lineage>
</organism>
<evidence type="ECO:0000256" key="3">
    <source>
        <dbReference type="ARBA" id="ARBA00022763"/>
    </source>
</evidence>
<dbReference type="Pfam" id="PF02586">
    <property type="entry name" value="SRAP"/>
    <property type="match status" value="1"/>
</dbReference>
<accession>A0A8I2YET0</accession>
<dbReference type="GO" id="GO:0016829">
    <property type="term" value="F:lyase activity"/>
    <property type="evidence" value="ECO:0007669"/>
    <property type="project" value="UniProtKB-KW"/>
</dbReference>
<dbReference type="GO" id="GO:0003697">
    <property type="term" value="F:single-stranded DNA binding"/>
    <property type="evidence" value="ECO:0007669"/>
    <property type="project" value="InterPro"/>
</dbReference>
<feature type="compositionally biased region" description="Basic and acidic residues" evidence="8">
    <location>
        <begin position="292"/>
        <end position="305"/>
    </location>
</feature>
<gene>
    <name evidence="9" type="ORF">JVT61DRAFT_11090</name>
</gene>
<evidence type="ECO:0000256" key="2">
    <source>
        <dbReference type="ARBA" id="ARBA00022670"/>
    </source>
</evidence>
<evidence type="ECO:0000256" key="8">
    <source>
        <dbReference type="SAM" id="MobiDB-lite"/>
    </source>
</evidence>
<protein>
    <recommendedName>
        <fullName evidence="11">DUF159-domain-containing protein</fullName>
    </recommendedName>
</protein>
<dbReference type="SUPFAM" id="SSF143081">
    <property type="entry name" value="BB1717-like"/>
    <property type="match status" value="1"/>
</dbReference>
<keyword evidence="5" id="KW-0190">Covalent protein-DNA linkage</keyword>
<dbReference type="Gene3D" id="3.90.1680.10">
    <property type="entry name" value="SOS response associated peptidase-like"/>
    <property type="match status" value="1"/>
</dbReference>
<evidence type="ECO:0000313" key="9">
    <source>
        <dbReference type="EMBL" id="KAG6370704.1"/>
    </source>
</evidence>
<sequence>MCGRYALGLQRAQIRALPGYPHLAIGDWIGENDFVPRYNIAPNTNAPVIRQCTNAGPSTTHPESDAKDSSSSSLIMQTMRWGIHYGKQPSKGSQAINARSENLIEGVGMWNRFRGKSRCIVVCQGYYEWQTKGKDKLPHFTKHPDGKVMLMAGLYEETSDKRQSQPTYTFAIVTTDASRGMSWLHDRQPVILSSADEINRWLDTSSRTWSSDLARLLHPWEDTTAPLQCYQVPKEIGKVGTESPKFIEPVAERKDGIMAMFAKQKSKQAESSVKRKRSSSPTRLQSVPKTATKKEEHEEKKVKLV</sequence>
<evidence type="ECO:0000256" key="1">
    <source>
        <dbReference type="ARBA" id="ARBA00008136"/>
    </source>
</evidence>
<dbReference type="GO" id="GO:0106300">
    <property type="term" value="P:protein-DNA covalent cross-linking repair"/>
    <property type="evidence" value="ECO:0007669"/>
    <property type="project" value="InterPro"/>
</dbReference>
<dbReference type="PANTHER" id="PTHR13604:SF0">
    <property type="entry name" value="ABASIC SITE PROCESSING PROTEIN HMCES"/>
    <property type="match status" value="1"/>
</dbReference>
<evidence type="ECO:0000256" key="7">
    <source>
        <dbReference type="ARBA" id="ARBA00023239"/>
    </source>
</evidence>
<dbReference type="OrthoDB" id="2111841at2759"/>
<evidence type="ECO:0000256" key="5">
    <source>
        <dbReference type="ARBA" id="ARBA00023124"/>
    </source>
</evidence>
<dbReference type="Proteomes" id="UP000683000">
    <property type="component" value="Unassembled WGS sequence"/>
</dbReference>
<comment type="similarity">
    <text evidence="1">Belongs to the SOS response-associated peptidase family.</text>
</comment>
<proteinExistence type="inferred from homology"/>
<evidence type="ECO:0000256" key="6">
    <source>
        <dbReference type="ARBA" id="ARBA00023125"/>
    </source>
</evidence>
<name>A0A8I2YET0_9AGAM</name>
<dbReference type="InterPro" id="IPR003738">
    <property type="entry name" value="SRAP"/>
</dbReference>
<keyword evidence="7" id="KW-0456">Lyase</keyword>
<dbReference type="PANTHER" id="PTHR13604">
    <property type="entry name" value="DC12-RELATED"/>
    <property type="match status" value="1"/>
</dbReference>
<evidence type="ECO:0000256" key="4">
    <source>
        <dbReference type="ARBA" id="ARBA00022801"/>
    </source>
</evidence>
<keyword evidence="6" id="KW-0238">DNA-binding</keyword>